<evidence type="ECO:0000313" key="1">
    <source>
        <dbReference type="EMBL" id="GGL83020.1"/>
    </source>
</evidence>
<comment type="caution">
    <text evidence="1">The sequence shown here is derived from an EMBL/GenBank/DDBJ whole genome shotgun (WGS) entry which is preliminary data.</text>
</comment>
<dbReference type="Proteomes" id="UP000613840">
    <property type="component" value="Unassembled WGS sequence"/>
</dbReference>
<keyword evidence="2" id="KW-1185">Reference proteome</keyword>
<dbReference type="AlphaFoldDB" id="A0A917SJ83"/>
<accession>A0A917SJ83</accession>
<protein>
    <submittedName>
        <fullName evidence="1">Uncharacterized protein</fullName>
    </submittedName>
</protein>
<gene>
    <name evidence="1" type="ORF">GCM10011575_46660</name>
</gene>
<reference evidence="1" key="2">
    <citation type="submission" date="2020-09" db="EMBL/GenBank/DDBJ databases">
        <authorList>
            <person name="Sun Q."/>
            <person name="Zhou Y."/>
        </authorList>
    </citation>
    <scope>NUCLEOTIDE SEQUENCE</scope>
    <source>
        <strain evidence="1">CGMCC 4.7306</strain>
    </source>
</reference>
<evidence type="ECO:0000313" key="2">
    <source>
        <dbReference type="Proteomes" id="UP000613840"/>
    </source>
</evidence>
<proteinExistence type="predicted"/>
<reference evidence="1" key="1">
    <citation type="journal article" date="2014" name="Int. J. Syst. Evol. Microbiol.">
        <title>Complete genome sequence of Corynebacterium casei LMG S-19264T (=DSM 44701T), isolated from a smear-ripened cheese.</title>
        <authorList>
            <consortium name="US DOE Joint Genome Institute (JGI-PGF)"/>
            <person name="Walter F."/>
            <person name="Albersmeier A."/>
            <person name="Kalinowski J."/>
            <person name="Ruckert C."/>
        </authorList>
    </citation>
    <scope>NUCLEOTIDE SEQUENCE</scope>
    <source>
        <strain evidence="1">CGMCC 4.7306</strain>
    </source>
</reference>
<organism evidence="1 2">
    <name type="scientific">Microlunatus endophyticus</name>
    <dbReference type="NCBI Taxonomy" id="1716077"/>
    <lineage>
        <taxon>Bacteria</taxon>
        <taxon>Bacillati</taxon>
        <taxon>Actinomycetota</taxon>
        <taxon>Actinomycetes</taxon>
        <taxon>Propionibacteriales</taxon>
        <taxon>Propionibacteriaceae</taxon>
        <taxon>Microlunatus</taxon>
    </lineage>
</organism>
<dbReference type="EMBL" id="BMMZ01000019">
    <property type="protein sequence ID" value="GGL83020.1"/>
    <property type="molecule type" value="Genomic_DNA"/>
</dbReference>
<name>A0A917SJ83_9ACTN</name>
<sequence>MWSLLFGAAERQDDNRIRPWQPIDLLVGQVPVAHRIIQAHLKITAPLISDSNNDVTEGSEVGRRVLD</sequence>